<evidence type="ECO:0000313" key="1">
    <source>
        <dbReference type="EMBL" id="MCU6686089.1"/>
    </source>
</evidence>
<organism evidence="1 2">
    <name type="scientific">Dorea acetigenes</name>
    <dbReference type="NCBI Taxonomy" id="2981787"/>
    <lineage>
        <taxon>Bacteria</taxon>
        <taxon>Bacillati</taxon>
        <taxon>Bacillota</taxon>
        <taxon>Clostridia</taxon>
        <taxon>Lachnospirales</taxon>
        <taxon>Lachnospiraceae</taxon>
        <taxon>Dorea</taxon>
    </lineage>
</organism>
<keyword evidence="2" id="KW-1185">Reference proteome</keyword>
<comment type="caution">
    <text evidence="1">The sequence shown here is derived from an EMBL/GenBank/DDBJ whole genome shotgun (WGS) entry which is preliminary data.</text>
</comment>
<reference evidence="1 2" key="1">
    <citation type="journal article" date="2021" name="ISME Commun">
        <title>Automated analysis of genomic sequences facilitates high-throughput and comprehensive description of bacteria.</title>
        <authorList>
            <person name="Hitch T.C.A."/>
        </authorList>
    </citation>
    <scope>NUCLEOTIDE SEQUENCE [LARGE SCALE GENOMIC DNA]</scope>
    <source>
        <strain evidence="1 2">Sanger_03</strain>
    </source>
</reference>
<dbReference type="Pfam" id="PF16468">
    <property type="entry name" value="DUF5049"/>
    <property type="match status" value="1"/>
</dbReference>
<proteinExistence type="predicted"/>
<dbReference type="RefSeq" id="WP_158369265.1">
    <property type="nucleotide sequence ID" value="NZ_JAOQJU010000004.1"/>
</dbReference>
<sequence length="68" mass="7877">MTQIIKEQILAVRDTGETNMFDVNAVQYIANREGYYELVVYLMDNRKEYCNFIMTGTAPGLENDDSEM</sequence>
<gene>
    <name evidence="1" type="ORF">OCV99_05870</name>
</gene>
<dbReference type="InterPro" id="IPR032488">
    <property type="entry name" value="DUF5049"/>
</dbReference>
<accession>A0ABT2RLP2</accession>
<name>A0ABT2RLP2_9FIRM</name>
<dbReference type="EMBL" id="JAOQJU010000004">
    <property type="protein sequence ID" value="MCU6686089.1"/>
    <property type="molecule type" value="Genomic_DNA"/>
</dbReference>
<evidence type="ECO:0000313" key="2">
    <source>
        <dbReference type="Proteomes" id="UP001652431"/>
    </source>
</evidence>
<dbReference type="Proteomes" id="UP001652431">
    <property type="component" value="Unassembled WGS sequence"/>
</dbReference>
<protein>
    <submittedName>
        <fullName evidence="1">DUF5049 domain-containing protein</fullName>
    </submittedName>
</protein>